<dbReference type="Gene3D" id="3.40.50.12780">
    <property type="entry name" value="N-terminal domain of ligase-like"/>
    <property type="match status" value="1"/>
</dbReference>
<dbReference type="OrthoDB" id="9803968at2"/>
<proteinExistence type="predicted"/>
<dbReference type="InterPro" id="IPR000873">
    <property type="entry name" value="AMP-dep_synth/lig_dom"/>
</dbReference>
<dbReference type="InterPro" id="IPR025110">
    <property type="entry name" value="AMP-bd_C"/>
</dbReference>
<dbReference type="HOGENOM" id="CLU_000022_59_0_11"/>
<evidence type="ECO:0000259" key="1">
    <source>
        <dbReference type="Pfam" id="PF00501"/>
    </source>
</evidence>
<accession>K4R6X8</accession>
<organism evidence="3 4">
    <name type="scientific">Streptomyces davaonensis (strain DSM 101723 / JCM 4913 / KCC S-0913 / 768)</name>
    <dbReference type="NCBI Taxonomy" id="1214101"/>
    <lineage>
        <taxon>Bacteria</taxon>
        <taxon>Bacillati</taxon>
        <taxon>Actinomycetota</taxon>
        <taxon>Actinomycetes</taxon>
        <taxon>Kitasatosporales</taxon>
        <taxon>Streptomycetaceae</taxon>
        <taxon>Streptomyces</taxon>
    </lineage>
</organism>
<feature type="domain" description="AMP-dependent synthetase/ligase" evidence="1">
    <location>
        <begin position="8"/>
        <end position="364"/>
    </location>
</feature>
<sequence length="515" mass="55195">MWMAHFVRRHAGQRPDALALADERLSLTWRELDERTDALAAALIDRGIGPGERLVVSSPNRVEVLELYIAAGKAGAIVCPVNHSFPAPEVEHVVSNSAPRGVIAEQGVLDRLGDAFGDGWRIALDSPAYAEMLATERRALPLPQMDDLFAILHTSATTGRAKGVAVTHRSVSACYTALAAEARFTADDVMLNPCPLFHGSMVIGLALLAAGGTLVLQREFAPQRFLAEAEQRGATRAFVVPSMVRFALRTKAFDATDLSTLVDVMFGGAPMPEELLRESLERFPCPFRGIYGITEGGGPIATVLFGGAEDHGADAAARELRLRSAGRMLPGCHIEVQDKEGGALPPGEIGEVCVRGDGLMRGYWRNPTATESTLRDGWLRTGDLGYSDADGYLYLVDRINDVLIRGGQNVYPAEIERVLGAQRGVADAAVVGAPSEEWGEVPVAFVVAEGEEVSAAGLLKACVGELASYKRPVRIEFVSEIPRSAAGKILRRKLRERFADGMPGAAPVPPGERGE</sequence>
<dbReference type="PANTHER" id="PTHR24096">
    <property type="entry name" value="LONG-CHAIN-FATTY-ACID--COA LIGASE"/>
    <property type="match status" value="1"/>
</dbReference>
<keyword evidence="3" id="KW-0436">Ligase</keyword>
<gene>
    <name evidence="3" type="ORF">BN159_4426</name>
</gene>
<evidence type="ECO:0000313" key="3">
    <source>
        <dbReference type="EMBL" id="CCK28805.1"/>
    </source>
</evidence>
<dbReference type="KEGG" id="sdv:BN159_4426"/>
<dbReference type="SUPFAM" id="SSF56801">
    <property type="entry name" value="Acetyl-CoA synthetase-like"/>
    <property type="match status" value="1"/>
</dbReference>
<name>K4R6X8_STRDJ</name>
<dbReference type="GO" id="GO:0016405">
    <property type="term" value="F:CoA-ligase activity"/>
    <property type="evidence" value="ECO:0007669"/>
    <property type="project" value="TreeGrafter"/>
</dbReference>
<dbReference type="Gene3D" id="3.30.300.30">
    <property type="match status" value="1"/>
</dbReference>
<dbReference type="AlphaFoldDB" id="K4R6X8"/>
<feature type="domain" description="AMP-binding enzyme C-terminal" evidence="2">
    <location>
        <begin position="414"/>
        <end position="488"/>
    </location>
</feature>
<dbReference type="InterPro" id="IPR042099">
    <property type="entry name" value="ANL_N_sf"/>
</dbReference>
<dbReference type="eggNOG" id="COG0318">
    <property type="taxonomic scope" value="Bacteria"/>
</dbReference>
<dbReference type="STRING" id="1214101.BN159_4426"/>
<reference evidence="3 4" key="1">
    <citation type="journal article" date="2012" name="J. Bacteriol.">
        <title>Genome sequence of the bacterium Streptomyces davawensis JCM 4913 and heterologous production of the unique antibiotic roseoflavin.</title>
        <authorList>
            <person name="Jankowitsch F."/>
            <person name="Schwarz J."/>
            <person name="Ruckert C."/>
            <person name="Gust B."/>
            <person name="Szczepanowski R."/>
            <person name="Blom J."/>
            <person name="Pelzer S."/>
            <person name="Kalinowski J."/>
            <person name="Mack M."/>
        </authorList>
    </citation>
    <scope>NUCLEOTIDE SEQUENCE [LARGE SCALE GENOMIC DNA]</scope>
    <source>
        <strain evidence="4">DSM 101723 / JCM 4913 / KCC S-0913 / 768</strain>
    </source>
</reference>
<dbReference type="PANTHER" id="PTHR24096:SF267">
    <property type="entry name" value="MALONATE--COA LIGASE ACSF3, MITOCHONDRIAL"/>
    <property type="match status" value="1"/>
</dbReference>
<evidence type="ECO:0000313" key="4">
    <source>
        <dbReference type="Proteomes" id="UP000008043"/>
    </source>
</evidence>
<evidence type="ECO:0000259" key="2">
    <source>
        <dbReference type="Pfam" id="PF13193"/>
    </source>
</evidence>
<dbReference type="InterPro" id="IPR045851">
    <property type="entry name" value="AMP-bd_C_sf"/>
</dbReference>
<dbReference type="Pfam" id="PF00501">
    <property type="entry name" value="AMP-binding"/>
    <property type="match status" value="1"/>
</dbReference>
<keyword evidence="4" id="KW-1185">Reference proteome</keyword>
<dbReference type="Pfam" id="PF13193">
    <property type="entry name" value="AMP-binding_C"/>
    <property type="match status" value="1"/>
</dbReference>
<dbReference type="EMBL" id="HE971709">
    <property type="protein sequence ID" value="CCK28805.1"/>
    <property type="molecule type" value="Genomic_DNA"/>
</dbReference>
<dbReference type="Proteomes" id="UP000008043">
    <property type="component" value="Chromosome"/>
</dbReference>
<dbReference type="PATRIC" id="fig|1214101.3.peg.4479"/>
<protein>
    <submittedName>
        <fullName evidence="3">Long-chain-fatty-acid--CoA ligase</fullName>
    </submittedName>
</protein>